<evidence type="ECO:0000256" key="2">
    <source>
        <dbReference type="SAM" id="MobiDB-lite"/>
    </source>
</evidence>
<protein>
    <recommendedName>
        <fullName evidence="3">Caspase family p20 domain-containing protein</fullName>
    </recommendedName>
</protein>
<dbReference type="InterPro" id="IPR015917">
    <property type="entry name" value="Pept_C14A"/>
</dbReference>
<gene>
    <name evidence="4" type="ORF">HHI36_019299</name>
</gene>
<accession>A0ABD2P316</accession>
<dbReference type="Proteomes" id="UP001516400">
    <property type="component" value="Unassembled WGS sequence"/>
</dbReference>
<dbReference type="Pfam" id="PF00656">
    <property type="entry name" value="Peptidase_C14"/>
    <property type="match status" value="1"/>
</dbReference>
<dbReference type="EMBL" id="JABFTP020000165">
    <property type="protein sequence ID" value="KAL3285180.1"/>
    <property type="molecule type" value="Genomic_DNA"/>
</dbReference>
<dbReference type="SUPFAM" id="SSF52129">
    <property type="entry name" value="Caspase-like"/>
    <property type="match status" value="1"/>
</dbReference>
<dbReference type="InterPro" id="IPR029030">
    <property type="entry name" value="Caspase-like_dom_sf"/>
</dbReference>
<dbReference type="SMART" id="SM00115">
    <property type="entry name" value="CASc"/>
    <property type="match status" value="1"/>
</dbReference>
<feature type="domain" description="Caspase family p20" evidence="3">
    <location>
        <begin position="52"/>
        <end position="137"/>
    </location>
</feature>
<dbReference type="PROSITE" id="PS50208">
    <property type="entry name" value="CASPASE_P20"/>
    <property type="match status" value="1"/>
</dbReference>
<keyword evidence="5" id="KW-1185">Reference proteome</keyword>
<dbReference type="InterPro" id="IPR011600">
    <property type="entry name" value="Pept_C14_caspase"/>
</dbReference>
<evidence type="ECO:0000256" key="1">
    <source>
        <dbReference type="ARBA" id="ARBA00010134"/>
    </source>
</evidence>
<proteinExistence type="inferred from homology"/>
<evidence type="ECO:0000313" key="4">
    <source>
        <dbReference type="EMBL" id="KAL3285180.1"/>
    </source>
</evidence>
<dbReference type="Gene3D" id="3.40.50.1460">
    <property type="match status" value="1"/>
</dbReference>
<sequence length="358" mass="41520">MNELEVKPSTELIPDEYYVPLDEKRCVHIFAAEESLLGECKFLDTLEVERKYNKNVHSMNSSEEILETLKKVSEDENERSMLLMLFWGYSRKDGEFLLEDDSTLTFQQIWSRFMSSDCKSFRDKPKVFIFNVIKSRKANMKDGSRYVEDKSPYEVPNGADLLIIFKYNKALKESIIFIEEFTDVLNKYGKREDLCSLVTVINTEKCLRPVIISTMLKKLYLIHSRSRGNYLQMETYQNSTQIELEKIQTILVEVSRGNEKSPSLIKKMKNRFSSFRNRNTSVNESIENKNLKEKIELTNTKTLHNSATSVNKSSKEISARLSDNMIGPRASADKARRLSSARVPVKKISTGEKQPWRP</sequence>
<evidence type="ECO:0000313" key="5">
    <source>
        <dbReference type="Proteomes" id="UP001516400"/>
    </source>
</evidence>
<reference evidence="4 5" key="1">
    <citation type="journal article" date="2021" name="BMC Biol.">
        <title>Horizontally acquired antibacterial genes associated with adaptive radiation of ladybird beetles.</title>
        <authorList>
            <person name="Li H.S."/>
            <person name="Tang X.F."/>
            <person name="Huang Y.H."/>
            <person name="Xu Z.Y."/>
            <person name="Chen M.L."/>
            <person name="Du X.Y."/>
            <person name="Qiu B.Y."/>
            <person name="Chen P.T."/>
            <person name="Zhang W."/>
            <person name="Slipinski A."/>
            <person name="Escalona H.E."/>
            <person name="Waterhouse R.M."/>
            <person name="Zwick A."/>
            <person name="Pang H."/>
        </authorList>
    </citation>
    <scope>NUCLEOTIDE SEQUENCE [LARGE SCALE GENOMIC DNA]</scope>
    <source>
        <strain evidence="4">SYSU2018</strain>
    </source>
</reference>
<name>A0ABD2P316_9CUCU</name>
<feature type="region of interest" description="Disordered" evidence="2">
    <location>
        <begin position="306"/>
        <end position="358"/>
    </location>
</feature>
<evidence type="ECO:0000259" key="3">
    <source>
        <dbReference type="PROSITE" id="PS50208"/>
    </source>
</evidence>
<comment type="caution">
    <text evidence="4">The sequence shown here is derived from an EMBL/GenBank/DDBJ whole genome shotgun (WGS) entry which is preliminary data.</text>
</comment>
<comment type="similarity">
    <text evidence="1">Belongs to the peptidase C14A family.</text>
</comment>
<dbReference type="AlphaFoldDB" id="A0ABD2P316"/>
<organism evidence="4 5">
    <name type="scientific">Cryptolaemus montrouzieri</name>
    <dbReference type="NCBI Taxonomy" id="559131"/>
    <lineage>
        <taxon>Eukaryota</taxon>
        <taxon>Metazoa</taxon>
        <taxon>Ecdysozoa</taxon>
        <taxon>Arthropoda</taxon>
        <taxon>Hexapoda</taxon>
        <taxon>Insecta</taxon>
        <taxon>Pterygota</taxon>
        <taxon>Neoptera</taxon>
        <taxon>Endopterygota</taxon>
        <taxon>Coleoptera</taxon>
        <taxon>Polyphaga</taxon>
        <taxon>Cucujiformia</taxon>
        <taxon>Coccinelloidea</taxon>
        <taxon>Coccinellidae</taxon>
        <taxon>Scymninae</taxon>
        <taxon>Scymnini</taxon>
        <taxon>Cryptolaemus</taxon>
    </lineage>
</organism>
<dbReference type="InterPro" id="IPR001309">
    <property type="entry name" value="Pept_C14_p20"/>
</dbReference>